<keyword evidence="8" id="KW-0812">Transmembrane</keyword>
<evidence type="ECO:0000313" key="9">
    <source>
        <dbReference type="EMBL" id="PNT51650.1"/>
    </source>
</evidence>
<dbReference type="OrthoDB" id="2161449at2759"/>
<evidence type="ECO:0000256" key="3">
    <source>
        <dbReference type="ARBA" id="ARBA00007501"/>
    </source>
</evidence>
<keyword evidence="4" id="KW-0602">Photosynthesis</keyword>
<organism evidence="9 10">
    <name type="scientific">Populus trichocarpa</name>
    <name type="common">Western balsam poplar</name>
    <name type="synonym">Populus balsamifera subsp. trichocarpa</name>
    <dbReference type="NCBI Taxonomy" id="3694"/>
    <lineage>
        <taxon>Eukaryota</taxon>
        <taxon>Viridiplantae</taxon>
        <taxon>Streptophyta</taxon>
        <taxon>Embryophyta</taxon>
        <taxon>Tracheophyta</taxon>
        <taxon>Spermatophyta</taxon>
        <taxon>Magnoliopsida</taxon>
        <taxon>eudicotyledons</taxon>
        <taxon>Gunneridae</taxon>
        <taxon>Pentapetalae</taxon>
        <taxon>rosids</taxon>
        <taxon>fabids</taxon>
        <taxon>Malpighiales</taxon>
        <taxon>Salicaceae</taxon>
        <taxon>Saliceae</taxon>
        <taxon>Populus</taxon>
    </lineage>
</organism>
<dbReference type="PANTHER" id="PTHR34549:SF2">
    <property type="entry name" value="PHOTOSYSTEM I SUBUNIT IV"/>
    <property type="match status" value="1"/>
</dbReference>
<protein>
    <submittedName>
        <fullName evidence="9">Uncharacterized protein</fullName>
    </submittedName>
</protein>
<feature type="region of interest" description="Disordered" evidence="7">
    <location>
        <begin position="52"/>
        <end position="82"/>
    </location>
</feature>
<name>U5GTX9_POPTR</name>
<feature type="compositionally biased region" description="Low complexity" evidence="7">
    <location>
        <begin position="53"/>
        <end position="69"/>
    </location>
</feature>
<dbReference type="PANTHER" id="PTHR34549">
    <property type="entry name" value="PHOTOSYSTEM I REACTION CENTER SUBUNIT IV A, CHLOROPLASTIC-RELATED"/>
    <property type="match status" value="1"/>
</dbReference>
<dbReference type="FunCoup" id="U5GTX9">
    <property type="interactions" value="1802"/>
</dbReference>
<comment type="function">
    <text evidence="1">Stabilizes the interaction between PsaC and the PSI core, assists the docking of the ferredoxin to PSI and interacts with ferredoxin-NADP oxidoreductase.</text>
</comment>
<dbReference type="Proteomes" id="UP000006729">
    <property type="component" value="Chromosome 2"/>
</dbReference>
<keyword evidence="10" id="KW-1185">Reference proteome</keyword>
<feature type="transmembrane region" description="Helical" evidence="8">
    <location>
        <begin position="107"/>
        <end position="130"/>
    </location>
</feature>
<dbReference type="EMBL" id="CM009291">
    <property type="protein sequence ID" value="PNT51650.1"/>
    <property type="molecule type" value="Genomic_DNA"/>
</dbReference>
<evidence type="ECO:0000256" key="5">
    <source>
        <dbReference type="ARBA" id="ARBA00022836"/>
    </source>
</evidence>
<dbReference type="AlphaFoldDB" id="U5GTX9"/>
<dbReference type="SUPFAM" id="SSF50090">
    <property type="entry name" value="Electron transport accessory proteins"/>
    <property type="match status" value="1"/>
</dbReference>
<dbReference type="InParanoid" id="U5GTX9"/>
<dbReference type="Pfam" id="PF02427">
    <property type="entry name" value="PSI_PsaE"/>
    <property type="match status" value="1"/>
</dbReference>
<evidence type="ECO:0000256" key="6">
    <source>
        <dbReference type="ARBA" id="ARBA00023136"/>
    </source>
</evidence>
<dbReference type="GO" id="GO:0009538">
    <property type="term" value="C:photosystem I reaction center"/>
    <property type="evidence" value="ECO:0007669"/>
    <property type="project" value="InterPro"/>
</dbReference>
<evidence type="ECO:0000313" key="10">
    <source>
        <dbReference type="Proteomes" id="UP000006729"/>
    </source>
</evidence>
<evidence type="ECO:0000256" key="7">
    <source>
        <dbReference type="SAM" id="MobiDB-lite"/>
    </source>
</evidence>
<evidence type="ECO:0000256" key="4">
    <source>
        <dbReference type="ARBA" id="ARBA00022531"/>
    </source>
</evidence>
<dbReference type="STRING" id="3694.U5GTX9"/>
<dbReference type="ExpressionAtlas" id="U5GTX9">
    <property type="expression patterns" value="differential"/>
</dbReference>
<gene>
    <name evidence="9" type="ORF">POPTR_002G253800</name>
</gene>
<dbReference type="HOGENOM" id="CLU_136462_0_1_1"/>
<dbReference type="GO" id="GO:0015979">
    <property type="term" value="P:photosynthesis"/>
    <property type="evidence" value="ECO:0007669"/>
    <property type="project" value="UniProtKB-KW"/>
</dbReference>
<dbReference type="eggNOG" id="ENOG502S1U2">
    <property type="taxonomic scope" value="Eukaryota"/>
</dbReference>
<evidence type="ECO:0000256" key="8">
    <source>
        <dbReference type="SAM" id="Phobius"/>
    </source>
</evidence>
<keyword evidence="6 8" id="KW-0472">Membrane</keyword>
<keyword evidence="5" id="KW-0603">Photosystem I</keyword>
<proteinExistence type="inferred from homology"/>
<dbReference type="GO" id="GO:0009535">
    <property type="term" value="C:chloroplast thylakoid membrane"/>
    <property type="evidence" value="ECO:0007669"/>
    <property type="project" value="UniProtKB-SubCell"/>
</dbReference>
<comment type="subcellular location">
    <subcellularLocation>
        <location evidence="2">Plastid</location>
        <location evidence="2">Chloroplast thylakoid membrane</location>
        <topology evidence="2">Peripheral membrane protein</topology>
    </subcellularLocation>
</comment>
<comment type="similarity">
    <text evidence="3">Belongs to the PsaE family.</text>
</comment>
<keyword evidence="8" id="KW-1133">Transmembrane helix</keyword>
<reference evidence="9 10" key="1">
    <citation type="journal article" date="2006" name="Science">
        <title>The genome of black cottonwood, Populus trichocarpa (Torr. &amp; Gray).</title>
        <authorList>
            <person name="Tuskan G.A."/>
            <person name="Difazio S."/>
            <person name="Jansson S."/>
            <person name="Bohlmann J."/>
            <person name="Grigoriev I."/>
            <person name="Hellsten U."/>
            <person name="Putnam N."/>
            <person name="Ralph S."/>
            <person name="Rombauts S."/>
            <person name="Salamov A."/>
            <person name="Schein J."/>
            <person name="Sterck L."/>
            <person name="Aerts A."/>
            <person name="Bhalerao R.R."/>
            <person name="Bhalerao R.P."/>
            <person name="Blaudez D."/>
            <person name="Boerjan W."/>
            <person name="Brun A."/>
            <person name="Brunner A."/>
            <person name="Busov V."/>
            <person name="Campbell M."/>
            <person name="Carlson J."/>
            <person name="Chalot M."/>
            <person name="Chapman J."/>
            <person name="Chen G.L."/>
            <person name="Cooper D."/>
            <person name="Coutinho P.M."/>
            <person name="Couturier J."/>
            <person name="Covert S."/>
            <person name="Cronk Q."/>
            <person name="Cunningham R."/>
            <person name="Davis J."/>
            <person name="Degroeve S."/>
            <person name="Dejardin A."/>
            <person name="Depamphilis C."/>
            <person name="Detter J."/>
            <person name="Dirks B."/>
            <person name="Dubchak I."/>
            <person name="Duplessis S."/>
            <person name="Ehlting J."/>
            <person name="Ellis B."/>
            <person name="Gendler K."/>
            <person name="Goodstein D."/>
            <person name="Gribskov M."/>
            <person name="Grimwood J."/>
            <person name="Groover A."/>
            <person name="Gunter L."/>
            <person name="Hamberger B."/>
            <person name="Heinze B."/>
            <person name="Helariutta Y."/>
            <person name="Henrissat B."/>
            <person name="Holligan D."/>
            <person name="Holt R."/>
            <person name="Huang W."/>
            <person name="Islam-Faridi N."/>
            <person name="Jones S."/>
            <person name="Jones-Rhoades M."/>
            <person name="Jorgensen R."/>
            <person name="Joshi C."/>
            <person name="Kangasjarvi J."/>
            <person name="Karlsson J."/>
            <person name="Kelleher C."/>
            <person name="Kirkpatrick R."/>
            <person name="Kirst M."/>
            <person name="Kohler A."/>
            <person name="Kalluri U."/>
            <person name="Larimer F."/>
            <person name="Leebens-Mack J."/>
            <person name="Leple J.C."/>
            <person name="Locascio P."/>
            <person name="Lou Y."/>
            <person name="Lucas S."/>
            <person name="Martin F."/>
            <person name="Montanini B."/>
            <person name="Napoli C."/>
            <person name="Nelson D.R."/>
            <person name="Nelson C."/>
            <person name="Nieminen K."/>
            <person name="Nilsson O."/>
            <person name="Pereda V."/>
            <person name="Peter G."/>
            <person name="Philippe R."/>
            <person name="Pilate G."/>
            <person name="Poliakov A."/>
            <person name="Razumovskaya J."/>
            <person name="Richardson P."/>
            <person name="Rinaldi C."/>
            <person name="Ritland K."/>
            <person name="Rouze P."/>
            <person name="Ryaboy D."/>
            <person name="Schmutz J."/>
            <person name="Schrader J."/>
            <person name="Segerman B."/>
            <person name="Shin H."/>
            <person name="Siddiqui A."/>
            <person name="Sterky F."/>
            <person name="Terry A."/>
            <person name="Tsai C.J."/>
            <person name="Uberbacher E."/>
            <person name="Unneberg P."/>
            <person name="Vahala J."/>
            <person name="Wall K."/>
            <person name="Wessler S."/>
            <person name="Yang G."/>
            <person name="Yin T."/>
            <person name="Douglas C."/>
            <person name="Marra M."/>
            <person name="Sandberg G."/>
            <person name="Van de Peer Y."/>
            <person name="Rokhsar D."/>
        </authorList>
    </citation>
    <scope>NUCLEOTIDE SEQUENCE [LARGE SCALE GENOMIC DNA]</scope>
    <source>
        <strain evidence="10">cv. Nisqually</strain>
    </source>
</reference>
<dbReference type="InterPro" id="IPR008990">
    <property type="entry name" value="Elect_transpt_acc-like_dom_sf"/>
</dbReference>
<accession>U5GTX9</accession>
<sequence length="166" mass="18207">MASCNMASAASGFALAPTVATNTNSTSKPTMLFFSSKNNNKNYSRLVVRSAEEGASPPAATTEPAVAEAPKPKPPPIGPKRGTKVKILRKESYWFNGVGSVVAVDQVIPSLSSLTFFYLIFFVMVIYYGFGSDRTPGAATRWWFDSTRLIMQMYLQTTTPWMKSKK</sequence>
<dbReference type="Gene3D" id="2.30.30.50">
    <property type="match status" value="1"/>
</dbReference>
<dbReference type="InterPro" id="IPR003375">
    <property type="entry name" value="PSI_PsaE"/>
</dbReference>
<evidence type="ECO:0000256" key="1">
    <source>
        <dbReference type="ARBA" id="ARBA00001993"/>
    </source>
</evidence>
<evidence type="ECO:0000256" key="2">
    <source>
        <dbReference type="ARBA" id="ARBA00004525"/>
    </source>
</evidence>